<dbReference type="AlphaFoldDB" id="A0A7D9IH10"/>
<name>A0A7D9IH10_PARCT</name>
<accession>A0A7D9IH10</accession>
<evidence type="ECO:0000313" key="2">
    <source>
        <dbReference type="Proteomes" id="UP001152795"/>
    </source>
</evidence>
<gene>
    <name evidence="1" type="ORF">PACLA_8A054878</name>
</gene>
<dbReference type="OrthoDB" id="5978874at2759"/>
<protein>
    <submittedName>
        <fullName evidence="1">Uncharacterized protein</fullName>
    </submittedName>
</protein>
<dbReference type="EMBL" id="CACRXK020005247">
    <property type="protein sequence ID" value="CAB4005598.1"/>
    <property type="molecule type" value="Genomic_DNA"/>
</dbReference>
<proteinExistence type="predicted"/>
<dbReference type="Proteomes" id="UP001152795">
    <property type="component" value="Unassembled WGS sequence"/>
</dbReference>
<comment type="caution">
    <text evidence="1">The sequence shown here is derived from an EMBL/GenBank/DDBJ whole genome shotgun (WGS) entry which is preliminary data.</text>
</comment>
<keyword evidence="2" id="KW-1185">Reference proteome</keyword>
<organism evidence="1 2">
    <name type="scientific">Paramuricea clavata</name>
    <name type="common">Red gorgonian</name>
    <name type="synonym">Violescent sea-whip</name>
    <dbReference type="NCBI Taxonomy" id="317549"/>
    <lineage>
        <taxon>Eukaryota</taxon>
        <taxon>Metazoa</taxon>
        <taxon>Cnidaria</taxon>
        <taxon>Anthozoa</taxon>
        <taxon>Octocorallia</taxon>
        <taxon>Malacalcyonacea</taxon>
        <taxon>Plexauridae</taxon>
        <taxon>Paramuricea</taxon>
    </lineage>
</organism>
<sequence length="143" mass="15759">MQTRRDALKWFGEADGKFMVAFGGDGCPFGKNGTACSFLVSFLNASKRVASNSDNVLVFGANCEETSKLVKGYVQSVYKKIHDLVGKVFEINSLHVTFQFQEFPNDMKMLTMLAGELSNAATYFSSFVNVSQHDLTDLNGKFG</sequence>
<feature type="non-terminal residue" evidence="1">
    <location>
        <position position="143"/>
    </location>
</feature>
<reference evidence="1" key="1">
    <citation type="submission" date="2020-04" db="EMBL/GenBank/DDBJ databases">
        <authorList>
            <person name="Alioto T."/>
            <person name="Alioto T."/>
            <person name="Gomez Garrido J."/>
        </authorList>
    </citation>
    <scope>NUCLEOTIDE SEQUENCE</scope>
    <source>
        <strain evidence="1">A484AB</strain>
    </source>
</reference>
<evidence type="ECO:0000313" key="1">
    <source>
        <dbReference type="EMBL" id="CAB4005598.1"/>
    </source>
</evidence>